<reference evidence="2" key="2">
    <citation type="submission" date="2020-11" db="EMBL/GenBank/DDBJ databases">
        <authorList>
            <person name="Cecchin M."/>
            <person name="Marcolungo L."/>
            <person name="Rossato M."/>
            <person name="Girolomoni L."/>
            <person name="Cosentino E."/>
            <person name="Cuine S."/>
            <person name="Li-Beisson Y."/>
            <person name="Delledonne M."/>
            <person name="Ballottari M."/>
        </authorList>
    </citation>
    <scope>NUCLEOTIDE SEQUENCE</scope>
    <source>
        <strain evidence="2">211/11P</strain>
        <tissue evidence="2">Whole cell</tissue>
    </source>
</reference>
<organism evidence="2 3">
    <name type="scientific">Chlorella vulgaris</name>
    <name type="common">Green alga</name>
    <dbReference type="NCBI Taxonomy" id="3077"/>
    <lineage>
        <taxon>Eukaryota</taxon>
        <taxon>Viridiplantae</taxon>
        <taxon>Chlorophyta</taxon>
        <taxon>core chlorophytes</taxon>
        <taxon>Trebouxiophyceae</taxon>
        <taxon>Chlorellales</taxon>
        <taxon>Chlorellaceae</taxon>
        <taxon>Chlorella clade</taxon>
        <taxon>Chlorella</taxon>
    </lineage>
</organism>
<comment type="caution">
    <text evidence="2">The sequence shown here is derived from an EMBL/GenBank/DDBJ whole genome shotgun (WGS) entry which is preliminary data.</text>
</comment>
<evidence type="ECO:0000313" key="2">
    <source>
        <dbReference type="EMBL" id="KAI3429837.1"/>
    </source>
</evidence>
<evidence type="ECO:0000313" key="3">
    <source>
        <dbReference type="Proteomes" id="UP001055712"/>
    </source>
</evidence>
<dbReference type="Proteomes" id="UP001055712">
    <property type="component" value="Unassembled WGS sequence"/>
</dbReference>
<dbReference type="OrthoDB" id="513887at2759"/>
<name>A0A9D4TMY3_CHLVU</name>
<proteinExistence type="predicted"/>
<sequence length="480" mass="50462">MYRLEGLARPQPPSQGATRQKCAEAPRAPAGRTHASSRRTHLLSIAGVAWAPGALLESLKGEASLWGQEAELYRRKAAEALSEATGTQQSVAAAAADPIQLDLSLAEVLLAAPLAALKQPASFSPAGASAEPVVLPSLNRERYESDYAALLAQELPYFKKAAACGHCGTVSGPTALQDRAWFDFLSYIQFKALGRQLASTVAPTGAATSTLSGMERMHAGSPEMQLKAAEQAWLATGQLPGAAGGYAGTPQQQLEAAAAAFKARGQAAEGSSGSAAAAAARLSPVDVLRLAVGSEVLRHIESDLAAAAAQDGGGGGGDAGKAATVQLSAIRSTSTDLDAVRDGAQTLLAYFVSRGFLASAAVAFFGASKNEERNHYTWSLGEPAFLKYWLQAPATLRSTAALDAEQGFSQDYVAGTLQAYFRRCGVAAGALKRYPSYSEEDLVAEQWTLRRVEPLPPGHDWQEYKEWQPDFCPLADDACY</sequence>
<accession>A0A9D4TMY3</accession>
<dbReference type="EMBL" id="SIDB01000008">
    <property type="protein sequence ID" value="KAI3429837.1"/>
    <property type="molecule type" value="Genomic_DNA"/>
</dbReference>
<reference evidence="2" key="1">
    <citation type="journal article" date="2019" name="Plant J.">
        <title>Chlorella vulgaris genome assembly and annotation reveals the molecular basis for metabolic acclimation to high light conditions.</title>
        <authorList>
            <person name="Cecchin M."/>
            <person name="Marcolungo L."/>
            <person name="Rossato M."/>
            <person name="Girolomoni L."/>
            <person name="Cosentino E."/>
            <person name="Cuine S."/>
            <person name="Li-Beisson Y."/>
            <person name="Delledonne M."/>
            <person name="Ballottari M."/>
        </authorList>
    </citation>
    <scope>NUCLEOTIDE SEQUENCE</scope>
    <source>
        <strain evidence="2">211/11P</strain>
    </source>
</reference>
<feature type="region of interest" description="Disordered" evidence="1">
    <location>
        <begin position="1"/>
        <end position="38"/>
    </location>
</feature>
<dbReference type="AlphaFoldDB" id="A0A9D4TMY3"/>
<gene>
    <name evidence="2" type="ORF">D9Q98_010150</name>
</gene>
<evidence type="ECO:0000256" key="1">
    <source>
        <dbReference type="SAM" id="MobiDB-lite"/>
    </source>
</evidence>
<keyword evidence="3" id="KW-1185">Reference proteome</keyword>
<protein>
    <submittedName>
        <fullName evidence="2">Uncharacterized protein</fullName>
    </submittedName>
</protein>